<dbReference type="SMART" id="SM00292">
    <property type="entry name" value="BRCT"/>
    <property type="match status" value="2"/>
</dbReference>
<dbReference type="AlphaFoldDB" id="R7TLB0"/>
<dbReference type="OMA" id="MIVECAG"/>
<dbReference type="GO" id="GO:0006281">
    <property type="term" value="P:DNA repair"/>
    <property type="evidence" value="ECO:0007669"/>
    <property type="project" value="UniProtKB-KW"/>
</dbReference>
<dbReference type="InterPro" id="IPR036420">
    <property type="entry name" value="BRCT_dom_sf"/>
</dbReference>
<dbReference type="EnsemblMetazoa" id="CapteT160085">
    <property type="protein sequence ID" value="CapteP160085"/>
    <property type="gene ID" value="CapteG160085"/>
</dbReference>
<proteinExistence type="predicted"/>
<dbReference type="STRING" id="283909.R7TLB0"/>
<evidence type="ECO:0000313" key="8">
    <source>
        <dbReference type="EnsemblMetazoa" id="CapteP160085"/>
    </source>
</evidence>
<evidence type="ECO:0000313" key="7">
    <source>
        <dbReference type="EMBL" id="ELT94638.1"/>
    </source>
</evidence>
<dbReference type="PANTHER" id="PTHR23196:SF34">
    <property type="entry name" value="MEDIATOR OF DNA DAMAGE CHECKPOINT PROTEIN 1"/>
    <property type="match status" value="1"/>
</dbReference>
<keyword evidence="2" id="KW-0597">Phosphoprotein</keyword>
<reference evidence="9" key="1">
    <citation type="submission" date="2012-12" db="EMBL/GenBank/DDBJ databases">
        <authorList>
            <person name="Hellsten U."/>
            <person name="Grimwood J."/>
            <person name="Chapman J.A."/>
            <person name="Shapiro H."/>
            <person name="Aerts A."/>
            <person name="Otillar R.P."/>
            <person name="Terry A.Y."/>
            <person name="Boore J.L."/>
            <person name="Simakov O."/>
            <person name="Marletaz F."/>
            <person name="Cho S.-J."/>
            <person name="Edsinger-Gonzales E."/>
            <person name="Havlak P."/>
            <person name="Kuo D.-H."/>
            <person name="Larsson T."/>
            <person name="Lv J."/>
            <person name="Arendt D."/>
            <person name="Savage R."/>
            <person name="Osoegawa K."/>
            <person name="de Jong P."/>
            <person name="Lindberg D.R."/>
            <person name="Seaver E.C."/>
            <person name="Weisblat D.A."/>
            <person name="Putnam N.H."/>
            <person name="Grigoriev I.V."/>
            <person name="Rokhsar D.S."/>
        </authorList>
    </citation>
    <scope>NUCLEOTIDE SEQUENCE</scope>
    <source>
        <strain evidence="9">I ESC-2004</strain>
    </source>
</reference>
<reference evidence="8" key="3">
    <citation type="submission" date="2015-06" db="UniProtKB">
        <authorList>
            <consortium name="EnsemblMetazoa"/>
        </authorList>
    </citation>
    <scope>IDENTIFICATION</scope>
</reference>
<dbReference type="PROSITE" id="PS50172">
    <property type="entry name" value="BRCT"/>
    <property type="match status" value="2"/>
</dbReference>
<dbReference type="Pfam" id="PF16589">
    <property type="entry name" value="BRCT_2"/>
    <property type="match status" value="1"/>
</dbReference>
<dbReference type="EMBL" id="KB309374">
    <property type="protein sequence ID" value="ELT94638.1"/>
    <property type="molecule type" value="Genomic_DNA"/>
</dbReference>
<feature type="domain" description="BRCT" evidence="6">
    <location>
        <begin position="1"/>
        <end position="75"/>
    </location>
</feature>
<dbReference type="HOGENOM" id="CLU_092183_0_0_1"/>
<dbReference type="InterPro" id="IPR001357">
    <property type="entry name" value="BRCT_dom"/>
</dbReference>
<keyword evidence="3" id="KW-0227">DNA damage</keyword>
<evidence type="ECO:0000256" key="5">
    <source>
        <dbReference type="ARBA" id="ARBA00023242"/>
    </source>
</evidence>
<dbReference type="PANTHER" id="PTHR23196">
    <property type="entry name" value="PAX TRANSCRIPTION ACTIVATION DOMAIN INTERACTING PROTEIN"/>
    <property type="match status" value="1"/>
</dbReference>
<gene>
    <name evidence="7" type="ORF">CAPTEDRAFT_160085</name>
</gene>
<dbReference type="Proteomes" id="UP000014760">
    <property type="component" value="Unassembled WGS sequence"/>
</dbReference>
<keyword evidence="4" id="KW-0234">DNA repair</keyword>
<evidence type="ECO:0000256" key="4">
    <source>
        <dbReference type="ARBA" id="ARBA00023204"/>
    </source>
</evidence>
<dbReference type="Gene3D" id="3.40.50.10190">
    <property type="entry name" value="BRCT domain"/>
    <property type="match status" value="2"/>
</dbReference>
<protein>
    <recommendedName>
        <fullName evidence="6">BRCT domain-containing protein</fullName>
    </recommendedName>
</protein>
<evidence type="ECO:0000256" key="3">
    <source>
        <dbReference type="ARBA" id="ARBA00022763"/>
    </source>
</evidence>
<keyword evidence="9" id="KW-1185">Reference proteome</keyword>
<evidence type="ECO:0000256" key="1">
    <source>
        <dbReference type="ARBA" id="ARBA00004123"/>
    </source>
</evidence>
<dbReference type="GO" id="GO:0005634">
    <property type="term" value="C:nucleus"/>
    <property type="evidence" value="ECO:0007669"/>
    <property type="project" value="UniProtKB-SubCell"/>
</dbReference>
<feature type="domain" description="BRCT" evidence="6">
    <location>
        <begin position="96"/>
        <end position="179"/>
    </location>
</feature>
<name>R7TLB0_CAPTE</name>
<dbReference type="Pfam" id="PF16770">
    <property type="entry name" value="RTT107_BRCT_5"/>
    <property type="match status" value="1"/>
</dbReference>
<evidence type="ECO:0000313" key="9">
    <source>
        <dbReference type="Proteomes" id="UP000014760"/>
    </source>
</evidence>
<dbReference type="SUPFAM" id="SSF52113">
    <property type="entry name" value="BRCT domain"/>
    <property type="match status" value="2"/>
</dbReference>
<accession>R7TLB0</accession>
<keyword evidence="5" id="KW-0539">Nucleus</keyword>
<dbReference type="EMBL" id="AMQN01002506">
    <property type="status" value="NOT_ANNOTATED_CDS"/>
    <property type="molecule type" value="Genomic_DNA"/>
</dbReference>
<dbReference type="InterPro" id="IPR051579">
    <property type="entry name" value="DDR_Transcriptional_Reg"/>
</dbReference>
<reference evidence="7 9" key="2">
    <citation type="journal article" date="2013" name="Nature">
        <title>Insights into bilaterian evolution from three spiralian genomes.</title>
        <authorList>
            <person name="Simakov O."/>
            <person name="Marletaz F."/>
            <person name="Cho S.J."/>
            <person name="Edsinger-Gonzales E."/>
            <person name="Havlak P."/>
            <person name="Hellsten U."/>
            <person name="Kuo D.H."/>
            <person name="Larsson T."/>
            <person name="Lv J."/>
            <person name="Arendt D."/>
            <person name="Savage R."/>
            <person name="Osoegawa K."/>
            <person name="de Jong P."/>
            <person name="Grimwood J."/>
            <person name="Chapman J.A."/>
            <person name="Shapiro H."/>
            <person name="Aerts A."/>
            <person name="Otillar R.P."/>
            <person name="Terry A.Y."/>
            <person name="Boore J.L."/>
            <person name="Grigoriev I.V."/>
            <person name="Lindberg D.R."/>
            <person name="Seaver E.C."/>
            <person name="Weisblat D.A."/>
            <person name="Putnam N.H."/>
            <person name="Rokhsar D.S."/>
        </authorList>
    </citation>
    <scope>NUCLEOTIDE SEQUENCE</scope>
    <source>
        <strain evidence="7 9">I ESC-2004</strain>
    </source>
</reference>
<dbReference type="OrthoDB" id="342264at2759"/>
<sequence length="199" mass="22220">MFTGLLDEKAEKAVVKLGGEVVDSIFKCTHLVCDQVRRTVKFLCGVSRGLVIVRPDWLHQSEEQGVFQDPVTYFVRDASAEKKFKFRLTESVERANQKGMLKGHKCFITANVKPEPKQMADIIKCSGGQLLKSMPKTSSGHTVVISCEDDEAICQPALLAGIPVVSAEFLLTGILRQEVDFELHKIFKEVHPCRSSSRR</sequence>
<organism evidence="7">
    <name type="scientific">Capitella teleta</name>
    <name type="common">Polychaete worm</name>
    <dbReference type="NCBI Taxonomy" id="283909"/>
    <lineage>
        <taxon>Eukaryota</taxon>
        <taxon>Metazoa</taxon>
        <taxon>Spiralia</taxon>
        <taxon>Lophotrochozoa</taxon>
        <taxon>Annelida</taxon>
        <taxon>Polychaeta</taxon>
        <taxon>Sedentaria</taxon>
        <taxon>Scolecida</taxon>
        <taxon>Capitellidae</taxon>
        <taxon>Capitella</taxon>
    </lineage>
</organism>
<comment type="subcellular location">
    <subcellularLocation>
        <location evidence="1">Nucleus</location>
    </subcellularLocation>
</comment>
<dbReference type="CDD" id="cd18441">
    <property type="entry name" value="BRCT_MDC1_rpt2"/>
    <property type="match status" value="1"/>
</dbReference>
<evidence type="ECO:0000256" key="2">
    <source>
        <dbReference type="ARBA" id="ARBA00022553"/>
    </source>
</evidence>
<evidence type="ECO:0000259" key="6">
    <source>
        <dbReference type="PROSITE" id="PS50172"/>
    </source>
</evidence>